<name>A0A1Q2GUL3_9GAMM</name>
<dbReference type="AlphaFoldDB" id="A0A1Q2GUL3"/>
<evidence type="ECO:0000313" key="2">
    <source>
        <dbReference type="EMBL" id="AQP98814.1"/>
    </source>
</evidence>
<keyword evidence="1" id="KW-0732">Signal</keyword>
<dbReference type="EMBL" id="CP019628">
    <property type="protein sequence ID" value="AQP98814.1"/>
    <property type="molecule type" value="Genomic_DNA"/>
</dbReference>
<accession>A0A1Q2GUL3</accession>
<evidence type="ECO:0000256" key="1">
    <source>
        <dbReference type="SAM" id="SignalP"/>
    </source>
</evidence>
<evidence type="ECO:0000313" key="3">
    <source>
        <dbReference type="Proteomes" id="UP000188243"/>
    </source>
</evidence>
<feature type="chain" id="PRO_5012456304" description="DUF1579 domain-containing protein" evidence="1">
    <location>
        <begin position="22"/>
        <end position="177"/>
    </location>
</feature>
<proteinExistence type="predicted"/>
<dbReference type="KEGG" id="paln:B0W48_02775"/>
<organism evidence="2 3">
    <name type="scientific">Pseudoalteromonas aliena</name>
    <dbReference type="NCBI Taxonomy" id="247523"/>
    <lineage>
        <taxon>Bacteria</taxon>
        <taxon>Pseudomonadati</taxon>
        <taxon>Pseudomonadota</taxon>
        <taxon>Gammaproteobacteria</taxon>
        <taxon>Alteromonadales</taxon>
        <taxon>Pseudoalteromonadaceae</taxon>
        <taxon>Pseudoalteromonas</taxon>
    </lineage>
</organism>
<dbReference type="Proteomes" id="UP000188243">
    <property type="component" value="Chromosome"/>
</dbReference>
<reference evidence="2 3" key="1">
    <citation type="submission" date="2017-02" db="EMBL/GenBank/DDBJ databases">
        <title>Complete genome sequence of the cold-active Pseudoalteromonas aliena strain EH1 isolated from Arctic seawater.</title>
        <authorList>
            <person name="Kim E."/>
            <person name="Heo E."/>
            <person name="Kim H."/>
            <person name="Kim D."/>
        </authorList>
    </citation>
    <scope>NUCLEOTIDE SEQUENCE [LARGE SCALE GENOMIC DNA]</scope>
    <source>
        <strain evidence="2 3">EH1</strain>
    </source>
</reference>
<sequence length="177" mass="20259">MTYFKTLFLALFLCVFTFSYADENNLTLDKQLAVFQPFLGTWQANFEVAQGEKPIQDVGKWERALNGKAIRTAHSINGGEYGGESMIFYDSKKESLVFYYFTTAGFYTKGTLKVLSPTQFVAYEDVTGSKEGITKVKSMSELKDEKFIVSTSYLKKGEWTKPEQRIYIRSTKTVKFK</sequence>
<evidence type="ECO:0008006" key="4">
    <source>
        <dbReference type="Google" id="ProtNLM"/>
    </source>
</evidence>
<protein>
    <recommendedName>
        <fullName evidence="4">DUF1579 domain-containing protein</fullName>
    </recommendedName>
</protein>
<gene>
    <name evidence="2" type="ORF">B0W48_02775</name>
</gene>
<dbReference type="RefSeq" id="WP_077535538.1">
    <property type="nucleotide sequence ID" value="NZ_CP019628.1"/>
</dbReference>
<feature type="signal peptide" evidence="1">
    <location>
        <begin position="1"/>
        <end position="21"/>
    </location>
</feature>